<dbReference type="InterPro" id="IPR002934">
    <property type="entry name" value="Polymerase_NTP_transf_dom"/>
</dbReference>
<sequence length="114" mass="12916">MEAVKATPDTVQVIRRTIEHLQRRVLQAVLFGSHARGEADAWSDVDLAVISPDFARMSHRQVMDLLVETVLETDPSVEIRPYTPSDLREARPTNFLGHILAEGKVVYRDGEFFL</sequence>
<evidence type="ECO:0000259" key="1">
    <source>
        <dbReference type="Pfam" id="PF01909"/>
    </source>
</evidence>
<accession>A0AAJ1AJP9</accession>
<dbReference type="AlphaFoldDB" id="A0AAJ1AJP9"/>
<reference evidence="2 3" key="1">
    <citation type="journal article" date="2021" name="bioRxiv">
        <title>Unraveling nitrogen, sulfur and carbon metabolic pathways and microbial community transcriptional responses to substrate deprivation and toxicity stresses in a bioreactor mimicking anoxic brackish coastal sediment conditions.</title>
        <authorList>
            <person name="Martins P.D."/>
            <person name="Echeveste M.J."/>
            <person name="Arshad A."/>
            <person name="Kurth J."/>
            <person name="Ouboter H."/>
            <person name="Jetten M.S.M."/>
            <person name="Welte C.U."/>
        </authorList>
    </citation>
    <scope>NUCLEOTIDE SEQUENCE [LARGE SCALE GENOMIC DNA]</scope>
    <source>
        <strain evidence="2">MAG_38</strain>
    </source>
</reference>
<dbReference type="PANTHER" id="PTHR43449">
    <property type="entry name" value="NUCLEOTIDYLTRANSFERASE"/>
    <property type="match status" value="1"/>
</dbReference>
<dbReference type="GO" id="GO:0016779">
    <property type="term" value="F:nucleotidyltransferase activity"/>
    <property type="evidence" value="ECO:0007669"/>
    <property type="project" value="InterPro"/>
</dbReference>
<comment type="caution">
    <text evidence="2">The sequence shown here is derived from an EMBL/GenBank/DDBJ whole genome shotgun (WGS) entry which is preliminary data.</text>
</comment>
<dbReference type="Gene3D" id="3.30.460.10">
    <property type="entry name" value="Beta Polymerase, domain 2"/>
    <property type="match status" value="1"/>
</dbReference>
<dbReference type="Proteomes" id="UP001197609">
    <property type="component" value="Unassembled WGS sequence"/>
</dbReference>
<evidence type="ECO:0000313" key="2">
    <source>
        <dbReference type="EMBL" id="MBZ0159422.1"/>
    </source>
</evidence>
<organism evidence="2 3">
    <name type="scientific">Candidatus Methylomirabilis tolerans</name>
    <dbReference type="NCBI Taxonomy" id="3123416"/>
    <lineage>
        <taxon>Bacteria</taxon>
        <taxon>Candidatus Methylomirabilota</taxon>
        <taxon>Candidatus Methylomirabilia</taxon>
        <taxon>Candidatus Methylomirabilales</taxon>
        <taxon>Candidatus Methylomirabilaceae</taxon>
        <taxon>Candidatus Methylomirabilis</taxon>
    </lineage>
</organism>
<name>A0AAJ1AJP9_9BACT</name>
<dbReference type="InterPro" id="IPR043519">
    <property type="entry name" value="NT_sf"/>
</dbReference>
<protein>
    <submittedName>
        <fullName evidence="2">Nucleotidyltransferase domain-containing protein</fullName>
    </submittedName>
</protein>
<gene>
    <name evidence="2" type="ORF">K8G79_04675</name>
</gene>
<dbReference type="SUPFAM" id="SSF81301">
    <property type="entry name" value="Nucleotidyltransferase"/>
    <property type="match status" value="1"/>
</dbReference>
<evidence type="ECO:0000313" key="3">
    <source>
        <dbReference type="Proteomes" id="UP001197609"/>
    </source>
</evidence>
<dbReference type="CDD" id="cd05403">
    <property type="entry name" value="NT_KNTase_like"/>
    <property type="match status" value="1"/>
</dbReference>
<dbReference type="EMBL" id="JAIOIU010000049">
    <property type="protein sequence ID" value="MBZ0159422.1"/>
    <property type="molecule type" value="Genomic_DNA"/>
</dbReference>
<proteinExistence type="predicted"/>
<dbReference type="PANTHER" id="PTHR43449:SF3">
    <property type="entry name" value="POLYMERASE NUCLEOTIDYL TRANSFERASE DOMAIN-CONTAINING PROTEIN"/>
    <property type="match status" value="1"/>
</dbReference>
<feature type="domain" description="Polymerase nucleotidyl transferase" evidence="1">
    <location>
        <begin position="15"/>
        <end position="66"/>
    </location>
</feature>
<dbReference type="Pfam" id="PF01909">
    <property type="entry name" value="NTP_transf_2"/>
    <property type="match status" value="1"/>
</dbReference>